<dbReference type="Pfam" id="PF06625">
    <property type="entry name" value="DUF1151"/>
    <property type="match status" value="1"/>
</dbReference>
<accession>A0ABQ8MLS8</accession>
<evidence type="ECO:0000256" key="11">
    <source>
        <dbReference type="ARBA" id="ARBA00023018"/>
    </source>
</evidence>
<evidence type="ECO:0000256" key="1">
    <source>
        <dbReference type="ARBA" id="ARBA00004123"/>
    </source>
</evidence>
<dbReference type="Proteomes" id="UP000830375">
    <property type="component" value="Unassembled WGS sequence"/>
</dbReference>
<evidence type="ECO:0000256" key="8">
    <source>
        <dbReference type="ARBA" id="ARBA00022604"/>
    </source>
</evidence>
<keyword evidence="15" id="KW-0206">Cytoskeleton</keyword>
<organism evidence="24 25">
    <name type="scientific">Labeo rohita</name>
    <name type="common">Indian major carp</name>
    <name type="synonym">Cyprinus rohita</name>
    <dbReference type="NCBI Taxonomy" id="84645"/>
    <lineage>
        <taxon>Eukaryota</taxon>
        <taxon>Metazoa</taxon>
        <taxon>Chordata</taxon>
        <taxon>Craniata</taxon>
        <taxon>Vertebrata</taxon>
        <taxon>Euteleostomi</taxon>
        <taxon>Actinopterygii</taxon>
        <taxon>Neopterygii</taxon>
        <taxon>Teleostei</taxon>
        <taxon>Ostariophysi</taxon>
        <taxon>Cypriniformes</taxon>
        <taxon>Cyprinidae</taxon>
        <taxon>Labeoninae</taxon>
        <taxon>Labeonini</taxon>
        <taxon>Labeo</taxon>
    </lineage>
</organism>
<keyword evidence="25" id="KW-1185">Reference proteome</keyword>
<keyword evidence="9" id="KW-0965">Cell junction</keyword>
<comment type="subcellular location">
    <subcellularLocation>
        <location evidence="3">Cell junction</location>
        <location evidence="3">Focal adhesion</location>
    </subcellularLocation>
    <subcellularLocation>
        <location evidence="2">Cell membrane</location>
    </subcellularLocation>
    <subcellularLocation>
        <location evidence="4">Cell projection</location>
    </subcellularLocation>
    <subcellularLocation>
        <location evidence="5">Cytoplasm</location>
        <location evidence="5">Cytoskeleton</location>
        <location evidence="5">Stress fiber</location>
    </subcellularLocation>
    <subcellularLocation>
        <location evidence="1">Nucleus</location>
    </subcellularLocation>
    <subcellularLocation>
        <location evidence="19">Synapse</location>
    </subcellularLocation>
</comment>
<proteinExistence type="predicted"/>
<evidence type="ECO:0000256" key="2">
    <source>
        <dbReference type="ARBA" id="ARBA00004236"/>
    </source>
</evidence>
<keyword evidence="12" id="KW-0175">Coiled coil</keyword>
<evidence type="ECO:0000256" key="6">
    <source>
        <dbReference type="ARBA" id="ARBA00022475"/>
    </source>
</evidence>
<evidence type="ECO:0000313" key="25">
    <source>
        <dbReference type="Proteomes" id="UP000830375"/>
    </source>
</evidence>
<evidence type="ECO:0000256" key="15">
    <source>
        <dbReference type="ARBA" id="ARBA00023212"/>
    </source>
</evidence>
<comment type="caution">
    <text evidence="24">The sequence shown here is derived from an EMBL/GenBank/DDBJ whole genome shotgun (WGS) entry which is preliminary data.</text>
</comment>
<evidence type="ECO:0000256" key="22">
    <source>
        <dbReference type="SAM" id="MobiDB-lite"/>
    </source>
</evidence>
<keyword evidence="10" id="KW-0346">Stress response</keyword>
<evidence type="ECO:0000256" key="12">
    <source>
        <dbReference type="ARBA" id="ARBA00023054"/>
    </source>
</evidence>
<protein>
    <recommendedName>
        <fullName evidence="20">Actin-associated protein FAM107A</fullName>
    </recommendedName>
</protein>
<evidence type="ECO:0000256" key="18">
    <source>
        <dbReference type="ARBA" id="ARBA00023306"/>
    </source>
</evidence>
<evidence type="ECO:0000313" key="24">
    <source>
        <dbReference type="EMBL" id="KAI2663802.1"/>
    </source>
</evidence>
<evidence type="ECO:0000256" key="5">
    <source>
        <dbReference type="ARBA" id="ARBA00004529"/>
    </source>
</evidence>
<dbReference type="EMBL" id="JACTAM010000006">
    <property type="protein sequence ID" value="KAI2663802.1"/>
    <property type="molecule type" value="Genomic_DNA"/>
</dbReference>
<evidence type="ECO:0000256" key="3">
    <source>
        <dbReference type="ARBA" id="ARBA00004246"/>
    </source>
</evidence>
<evidence type="ECO:0000256" key="19">
    <source>
        <dbReference type="ARBA" id="ARBA00034103"/>
    </source>
</evidence>
<dbReference type="PANTHER" id="PTHR16768:SF3">
    <property type="entry name" value="ACTIN-ASSOCIATED PROTEIN FAM107A"/>
    <property type="match status" value="1"/>
</dbReference>
<evidence type="ECO:0000256" key="17">
    <source>
        <dbReference type="ARBA" id="ARBA00023273"/>
    </source>
</evidence>
<feature type="signal peptide" evidence="23">
    <location>
        <begin position="1"/>
        <end position="22"/>
    </location>
</feature>
<evidence type="ECO:0000256" key="16">
    <source>
        <dbReference type="ARBA" id="ARBA00023242"/>
    </source>
</evidence>
<keyword evidence="14" id="KW-0009">Actin-binding</keyword>
<keyword evidence="7" id="KW-0963">Cytoplasm</keyword>
<reference evidence="24 25" key="1">
    <citation type="submission" date="2022-01" db="EMBL/GenBank/DDBJ databases">
        <title>A high-quality chromosome-level genome assembly of rohu carp, Labeo rohita.</title>
        <authorList>
            <person name="Arick M.A. II"/>
            <person name="Hsu C.-Y."/>
            <person name="Magbanua Z."/>
            <person name="Pechanova O."/>
            <person name="Grover C."/>
            <person name="Miller E."/>
            <person name="Thrash A."/>
            <person name="Ezzel L."/>
            <person name="Alam S."/>
            <person name="Benzie J."/>
            <person name="Hamilton M."/>
            <person name="Karsi A."/>
            <person name="Lawrence M.L."/>
            <person name="Peterson D.G."/>
        </authorList>
    </citation>
    <scope>NUCLEOTIDE SEQUENCE [LARGE SCALE GENOMIC DNA]</scope>
    <source>
        <strain evidence="25">BAU-BD-2019</strain>
        <tissue evidence="24">Blood</tissue>
    </source>
</reference>
<evidence type="ECO:0000256" key="10">
    <source>
        <dbReference type="ARBA" id="ARBA00023016"/>
    </source>
</evidence>
<comment type="function">
    <text evidence="21">Stress-inducible actin-binding protein that plays a role in synaptic and cognitive functions by modulating actin filamentous (F-actin) dynamics. Mediates polymerization of globular actin to F-actin. Also binds to, stabilizes and bundles F-actin. Involved in synaptic function by regulating neurite outgrowth in an actin-dependent manner and for the acquisition of hippocampus-dependent cognitive function, such as learning and long-term memory. Plays a role in the actin and microtubule cytoskeleton organization; negatively regulates focal adhesion (FA) assembly promoting malignant glial cell migration in an actin-, microtubule- and MAP1A-dependent manner. Also involved in neuroblastoma G1/S phase cell cycle progression and cell proliferation inhibition by stimulating ubiquitination of NF-kappa-B subunit RELA and NF-kappa-B degradation in a COMMD1- and actin-dependent manner. May play a role in tumor development.</text>
</comment>
<keyword evidence="17" id="KW-0966">Cell projection</keyword>
<feature type="region of interest" description="Disordered" evidence="22">
    <location>
        <begin position="130"/>
        <end position="149"/>
    </location>
</feature>
<name>A0ABQ8MLS8_LABRO</name>
<sequence>MHFLYFALCLNIITHIHFLSQADHNHQKHNPACAQPLIGPDLVSDLGSMIHPDQRWSREEDLDQSKLLPERMDSGYYEELIRPKKLHNPIKASKSHRELQRELIITHKRGTVVEEKPELQRVLEQRNRAQALKQDRKQDEERSPLEQELLKRQMRLEKIEKEAEQQRERSKCAPEFIRVKESLKRTAITNAVEKEL</sequence>
<keyword evidence="23" id="KW-0732">Signal</keyword>
<evidence type="ECO:0000256" key="21">
    <source>
        <dbReference type="ARBA" id="ARBA00045129"/>
    </source>
</evidence>
<evidence type="ECO:0000256" key="7">
    <source>
        <dbReference type="ARBA" id="ARBA00022490"/>
    </source>
</evidence>
<keyword evidence="6" id="KW-1003">Cell membrane</keyword>
<evidence type="ECO:0000256" key="13">
    <source>
        <dbReference type="ARBA" id="ARBA00023136"/>
    </source>
</evidence>
<evidence type="ECO:0000256" key="23">
    <source>
        <dbReference type="SAM" id="SignalP"/>
    </source>
</evidence>
<evidence type="ECO:0000256" key="20">
    <source>
        <dbReference type="ARBA" id="ARBA00040095"/>
    </source>
</evidence>
<keyword evidence="18" id="KW-0131">Cell cycle</keyword>
<evidence type="ECO:0000256" key="4">
    <source>
        <dbReference type="ARBA" id="ARBA00004316"/>
    </source>
</evidence>
<keyword evidence="13" id="KW-0472">Membrane</keyword>
<dbReference type="PANTHER" id="PTHR16768">
    <property type="entry name" value="DOWN REGULATED IN RENAL CARCINOMA 1/TU3A"/>
    <property type="match status" value="1"/>
</dbReference>
<evidence type="ECO:0000256" key="14">
    <source>
        <dbReference type="ARBA" id="ARBA00023203"/>
    </source>
</evidence>
<keyword evidence="16" id="KW-0539">Nucleus</keyword>
<feature type="chain" id="PRO_5045513993" description="Actin-associated protein FAM107A" evidence="23">
    <location>
        <begin position="23"/>
        <end position="196"/>
    </location>
</feature>
<evidence type="ECO:0000256" key="9">
    <source>
        <dbReference type="ARBA" id="ARBA00022949"/>
    </source>
</evidence>
<dbReference type="InterPro" id="IPR009533">
    <property type="entry name" value="FAM107"/>
</dbReference>
<keyword evidence="8" id="KW-0341">Growth regulation</keyword>
<gene>
    <name evidence="24" type="ORF">H4Q32_012408</name>
</gene>
<keyword evidence="11" id="KW-0770">Synapse</keyword>